<gene>
    <name evidence="1" type="ORF">G3N56_10700</name>
</gene>
<dbReference type="AlphaFoldDB" id="A0A7K3NLZ3"/>
<comment type="caution">
    <text evidence="1">The sequence shown here is derived from an EMBL/GenBank/DDBJ whole genome shotgun (WGS) entry which is preliminary data.</text>
</comment>
<dbReference type="RefSeq" id="WP_163302250.1">
    <property type="nucleotide sequence ID" value="NZ_JAAGRQ010000040.1"/>
</dbReference>
<dbReference type="EMBL" id="JAAGRQ010000040">
    <property type="protein sequence ID" value="NDY57208.1"/>
    <property type="molecule type" value="Genomic_DNA"/>
</dbReference>
<dbReference type="Proteomes" id="UP000469724">
    <property type="component" value="Unassembled WGS sequence"/>
</dbReference>
<reference evidence="1 2" key="1">
    <citation type="submission" date="2020-02" db="EMBL/GenBank/DDBJ databases">
        <title>Comparative genomics of sulfur disproportionating microorganisms.</title>
        <authorList>
            <person name="Ward L.M."/>
            <person name="Bertran E."/>
            <person name="Johnston D.T."/>
        </authorList>
    </citation>
    <scope>NUCLEOTIDE SEQUENCE [LARGE SCALE GENOMIC DNA]</scope>
    <source>
        <strain evidence="1 2">DSM 3696</strain>
    </source>
</reference>
<evidence type="ECO:0000313" key="2">
    <source>
        <dbReference type="Proteomes" id="UP000469724"/>
    </source>
</evidence>
<protein>
    <submittedName>
        <fullName evidence="1">Uncharacterized protein</fullName>
    </submittedName>
</protein>
<sequence>MNRSLTVETRLNIYFHLFDYMENTAAKKLSLVLLSDLKRINRGRKAIFCARVNTSLDIQFQKVLSTGASDIKRILDACISCQGCSAAKLTIYHDFLNKANMAFEKVYAKTREGLYAFISGNLNAIVMMLDESNHEIRNVLGRFLFYPVEIKHGISATDEADSGFFPRRYCKPFLAVLETSIIGEDTFETVNSKLIEYIENRLGEKSITKDGIAFIYKTTDISPRIVKYVEKVYERFEGQQRRLDFVAAVNEHLRRNGPPGPEFTYAHLQLVLAAWYDFFHNG</sequence>
<keyword evidence="2" id="KW-1185">Reference proteome</keyword>
<name>A0A7K3NLZ3_9BACT</name>
<accession>A0A7K3NLZ3</accession>
<evidence type="ECO:0000313" key="1">
    <source>
        <dbReference type="EMBL" id="NDY57208.1"/>
    </source>
</evidence>
<proteinExistence type="predicted"/>
<organism evidence="1 2">
    <name type="scientific">Desulfolutivibrio sulfodismutans</name>
    <dbReference type="NCBI Taxonomy" id="63561"/>
    <lineage>
        <taxon>Bacteria</taxon>
        <taxon>Pseudomonadati</taxon>
        <taxon>Thermodesulfobacteriota</taxon>
        <taxon>Desulfovibrionia</taxon>
        <taxon>Desulfovibrionales</taxon>
        <taxon>Desulfovibrionaceae</taxon>
        <taxon>Desulfolutivibrio</taxon>
    </lineage>
</organism>